<protein>
    <submittedName>
        <fullName evidence="2">Phage shock protein C (PspC) family protein</fullName>
    </submittedName>
</protein>
<proteinExistence type="predicted"/>
<keyword evidence="3" id="KW-1185">Reference proteome</keyword>
<reference evidence="3" key="1">
    <citation type="submission" date="2016-10" db="EMBL/GenBank/DDBJ databases">
        <authorList>
            <person name="Varghese N."/>
            <person name="Submissions S."/>
        </authorList>
    </citation>
    <scope>NUCLEOTIDE SEQUENCE [LARGE SCALE GENOMIC DNA]</scope>
    <source>
        <strain evidence="3">DSM 4002</strain>
    </source>
</reference>
<organism evidence="2 3">
    <name type="scientific">Flavobacterium succinicans</name>
    <dbReference type="NCBI Taxonomy" id="29536"/>
    <lineage>
        <taxon>Bacteria</taxon>
        <taxon>Pseudomonadati</taxon>
        <taxon>Bacteroidota</taxon>
        <taxon>Flavobacteriia</taxon>
        <taxon>Flavobacteriales</taxon>
        <taxon>Flavobacteriaceae</taxon>
        <taxon>Flavobacterium</taxon>
    </lineage>
</organism>
<evidence type="ECO:0000313" key="3">
    <source>
        <dbReference type="Proteomes" id="UP000182961"/>
    </source>
</evidence>
<keyword evidence="1" id="KW-0472">Membrane</keyword>
<dbReference type="EMBL" id="FOUT01000011">
    <property type="protein sequence ID" value="SFN36157.1"/>
    <property type="molecule type" value="Genomic_DNA"/>
</dbReference>
<dbReference type="STRING" id="29536.FLB_27830"/>
<dbReference type="Proteomes" id="UP000182961">
    <property type="component" value="Unassembled WGS sequence"/>
</dbReference>
<name>A0A1I4YDQ9_9FLAO</name>
<evidence type="ECO:0000313" key="2">
    <source>
        <dbReference type="EMBL" id="SFN36157.1"/>
    </source>
</evidence>
<feature type="transmembrane region" description="Helical" evidence="1">
    <location>
        <begin position="36"/>
        <end position="59"/>
    </location>
</feature>
<keyword evidence="1" id="KW-0812">Transmembrane</keyword>
<accession>A0A1I4YDQ9</accession>
<keyword evidence="1" id="KW-1133">Transmembrane helix</keyword>
<evidence type="ECO:0000256" key="1">
    <source>
        <dbReference type="SAM" id="Phobius"/>
    </source>
</evidence>
<dbReference type="AlphaFoldDB" id="A0A1I4YDQ9"/>
<dbReference type="RefSeq" id="WP_024982050.1">
    <property type="nucleotide sequence ID" value="NZ_CBCRUM010000016.1"/>
</dbReference>
<sequence>MAVILKLKYFLEKHGFHVSSRVADKLGMRASNVRIFFIYLSFVTVGLGFAVYLTFAFWIRLKDLIRAKRSSVFDL</sequence>
<gene>
    <name evidence="2" type="ORF">SAMN05444143_11170</name>
</gene>
<dbReference type="eggNOG" id="COG1983">
    <property type="taxonomic scope" value="Bacteria"/>
</dbReference>